<dbReference type="VEuPathDB" id="FungiDB:PV09_06509"/>
<dbReference type="RefSeq" id="XP_016211871.1">
    <property type="nucleotide sequence ID" value="XM_016360159.1"/>
</dbReference>
<organism evidence="1 2">
    <name type="scientific">Verruconis gallopava</name>
    <dbReference type="NCBI Taxonomy" id="253628"/>
    <lineage>
        <taxon>Eukaryota</taxon>
        <taxon>Fungi</taxon>
        <taxon>Dikarya</taxon>
        <taxon>Ascomycota</taxon>
        <taxon>Pezizomycotina</taxon>
        <taxon>Dothideomycetes</taxon>
        <taxon>Pleosporomycetidae</taxon>
        <taxon>Venturiales</taxon>
        <taxon>Sympoventuriaceae</taxon>
        <taxon>Verruconis</taxon>
    </lineage>
</organism>
<sequence>MPDRAPQMAQKDPWVPCGVLNHKGNAFRLRNKRHIRYPVFRKSFECNMFLSVSWKGLCLLTVFELLTKSYGINRYNTVALPGSIQGCPGILMTCHPQFSCRIPRRLQRCWIRHG</sequence>
<dbReference type="AlphaFoldDB" id="A0A0D1XI99"/>
<accession>A0A0D1XI99</accession>
<protein>
    <submittedName>
        <fullName evidence="1">Uncharacterized protein</fullName>
    </submittedName>
</protein>
<gene>
    <name evidence="1" type="ORF">PV09_06509</name>
</gene>
<name>A0A0D1XI99_9PEZI</name>
<dbReference type="GeneID" id="27314482"/>
<evidence type="ECO:0000313" key="2">
    <source>
        <dbReference type="Proteomes" id="UP000053259"/>
    </source>
</evidence>
<reference evidence="1 2" key="1">
    <citation type="submission" date="2015-01" db="EMBL/GenBank/DDBJ databases">
        <title>The Genome Sequence of Ochroconis gallopava CBS43764.</title>
        <authorList>
            <consortium name="The Broad Institute Genomics Platform"/>
            <person name="Cuomo C."/>
            <person name="de Hoog S."/>
            <person name="Gorbushina A."/>
            <person name="Stielow B."/>
            <person name="Teixiera M."/>
            <person name="Abouelleil A."/>
            <person name="Chapman S.B."/>
            <person name="Priest M."/>
            <person name="Young S.K."/>
            <person name="Wortman J."/>
            <person name="Nusbaum C."/>
            <person name="Birren B."/>
        </authorList>
    </citation>
    <scope>NUCLEOTIDE SEQUENCE [LARGE SCALE GENOMIC DNA]</scope>
    <source>
        <strain evidence="1 2">CBS 43764</strain>
    </source>
</reference>
<keyword evidence="2" id="KW-1185">Reference proteome</keyword>
<dbReference type="Proteomes" id="UP000053259">
    <property type="component" value="Unassembled WGS sequence"/>
</dbReference>
<dbReference type="EMBL" id="KN847551">
    <property type="protein sequence ID" value="KIW02001.1"/>
    <property type="molecule type" value="Genomic_DNA"/>
</dbReference>
<proteinExistence type="predicted"/>
<dbReference type="HOGENOM" id="CLU_2122957_0_0_1"/>
<dbReference type="EMBL" id="KN847551">
    <property type="protein sequence ID" value="KIW02002.1"/>
    <property type="molecule type" value="Genomic_DNA"/>
</dbReference>
<dbReference type="RefSeq" id="XP_016211870.1">
    <property type="nucleotide sequence ID" value="XM_016360158.1"/>
</dbReference>
<evidence type="ECO:0000313" key="1">
    <source>
        <dbReference type="EMBL" id="KIW02001.1"/>
    </source>
</evidence>